<keyword evidence="4" id="KW-1185">Reference proteome</keyword>
<evidence type="ECO:0000313" key="3">
    <source>
        <dbReference type="EMBL" id="VEU82472.1"/>
    </source>
</evidence>
<dbReference type="InterPro" id="IPR049530">
    <property type="entry name" value="EC042_2821"/>
</dbReference>
<dbReference type="STRING" id="1408416.GCA_000702765_00006"/>
<accession>A0A449BJ56</accession>
<dbReference type="InterPro" id="IPR022104">
    <property type="entry name" value="DUF3644"/>
</dbReference>
<gene>
    <name evidence="3" type="ORF">NCTC10172_00483</name>
</gene>
<dbReference type="RefSeq" id="WP_035368025.1">
    <property type="nucleotide sequence ID" value="NZ_LR215050.1"/>
</dbReference>
<evidence type="ECO:0000259" key="2">
    <source>
        <dbReference type="Pfam" id="PF18740"/>
    </source>
</evidence>
<dbReference type="Proteomes" id="UP000290909">
    <property type="component" value="Chromosome"/>
</dbReference>
<name>A0A449BJ56_9MOLU</name>
<reference evidence="3 4" key="1">
    <citation type="submission" date="2019-01" db="EMBL/GenBank/DDBJ databases">
        <authorList>
            <consortium name="Pathogen Informatics"/>
        </authorList>
    </citation>
    <scope>NUCLEOTIDE SEQUENCE [LARGE SCALE GENOMIC DNA]</scope>
    <source>
        <strain evidence="3 4">NCTC10172</strain>
    </source>
</reference>
<dbReference type="EMBL" id="LR215050">
    <property type="protein sequence ID" value="VEU82472.1"/>
    <property type="molecule type" value="Genomic_DNA"/>
</dbReference>
<protein>
    <submittedName>
        <fullName evidence="3">Protein of uncharacterized function (DUF3644)</fullName>
    </submittedName>
</protein>
<organism evidence="3 4">
    <name type="scientific">Acholeplasma hippikon</name>
    <dbReference type="NCBI Taxonomy" id="264636"/>
    <lineage>
        <taxon>Bacteria</taxon>
        <taxon>Bacillati</taxon>
        <taxon>Mycoplasmatota</taxon>
        <taxon>Mollicutes</taxon>
        <taxon>Acholeplasmatales</taxon>
        <taxon>Acholeplasmataceae</taxon>
        <taxon>Acholeplasma</taxon>
    </lineage>
</organism>
<evidence type="ECO:0000313" key="4">
    <source>
        <dbReference type="Proteomes" id="UP000290909"/>
    </source>
</evidence>
<evidence type="ECO:0000259" key="1">
    <source>
        <dbReference type="Pfam" id="PF12358"/>
    </source>
</evidence>
<feature type="domain" description="EC042-2821-like Restriction Endonuclease-like" evidence="2">
    <location>
        <begin position="242"/>
        <end position="333"/>
    </location>
</feature>
<dbReference type="AlphaFoldDB" id="A0A449BJ56"/>
<sequence length="341" mass="39908">MEQKKEKEKLISLMVEKSQESFLLGIEIYNKPTIKYKVEGFTFFICNAWELLLKAHMLKSELPIYYKNKNKNRTISLTDAIKKIMTNSKDPIRINLEAVVGLRNMANHLIVPEYAIMFNDIFMACVMNYTNKLYQLFQISINDKLPSNYITMFLPSPHDTINLVSKYNKEIYTKFESTKRYLEYIMSETSNNNLIPQTMAFTYQITVKQVNNAHEADFTISKSAPKDAKLKVIHKPIDSGISHPLSTKQVLDCVNSELLKLDIKIAPISDGSKTNFTTYTFNLYNLFYNIKEIPEYSYKHILGNRWSYTYSYELVQKIIDDICNDQEIFKKIKDFMKIKKN</sequence>
<feature type="domain" description="DUF3644" evidence="1">
    <location>
        <begin position="14"/>
        <end position="177"/>
    </location>
</feature>
<dbReference type="KEGG" id="ahk:NCTC10172_00483"/>
<dbReference type="Pfam" id="PF18740">
    <property type="entry name" value="EC042_2821"/>
    <property type="match status" value="1"/>
</dbReference>
<proteinExistence type="predicted"/>
<dbReference type="Pfam" id="PF12358">
    <property type="entry name" value="DUF3644"/>
    <property type="match status" value="1"/>
</dbReference>